<organism evidence="1 2">
    <name type="scientific">Planoprotostelium fungivorum</name>
    <dbReference type="NCBI Taxonomy" id="1890364"/>
    <lineage>
        <taxon>Eukaryota</taxon>
        <taxon>Amoebozoa</taxon>
        <taxon>Evosea</taxon>
        <taxon>Variosea</taxon>
        <taxon>Cavosteliida</taxon>
        <taxon>Cavosteliaceae</taxon>
        <taxon>Planoprotostelium</taxon>
    </lineage>
</organism>
<sequence>MSDLVDLEIYRSAVFPHFNASLHALCRNTHLDSGSLAHTLVTSNRFGGRFFGGRMGGGGKWKQTLTCSSRCNMQPYEHLWDEVLSFFPTPDERLVSLERRSVTVISASPGLVNMQPGDSTQKSYPL</sequence>
<gene>
    <name evidence="1" type="ORF">PROFUN_13010</name>
</gene>
<comment type="caution">
    <text evidence="1">The sequence shown here is derived from an EMBL/GenBank/DDBJ whole genome shotgun (WGS) entry which is preliminary data.</text>
</comment>
<evidence type="ECO:0000313" key="1">
    <source>
        <dbReference type="EMBL" id="PRP79316.1"/>
    </source>
</evidence>
<dbReference type="AlphaFoldDB" id="A0A2P6N5T4"/>
<accession>A0A2P6N5T4</accession>
<dbReference type="Proteomes" id="UP000241769">
    <property type="component" value="Unassembled WGS sequence"/>
</dbReference>
<evidence type="ECO:0000313" key="2">
    <source>
        <dbReference type="Proteomes" id="UP000241769"/>
    </source>
</evidence>
<reference evidence="1 2" key="1">
    <citation type="journal article" date="2018" name="Genome Biol. Evol.">
        <title>Multiple Roots of Fruiting Body Formation in Amoebozoa.</title>
        <authorList>
            <person name="Hillmann F."/>
            <person name="Forbes G."/>
            <person name="Novohradska S."/>
            <person name="Ferling I."/>
            <person name="Riege K."/>
            <person name="Groth M."/>
            <person name="Westermann M."/>
            <person name="Marz M."/>
            <person name="Spaller T."/>
            <person name="Winckler T."/>
            <person name="Schaap P."/>
            <person name="Glockner G."/>
        </authorList>
    </citation>
    <scope>NUCLEOTIDE SEQUENCE [LARGE SCALE GENOMIC DNA]</scope>
    <source>
        <strain evidence="1 2">Jena</strain>
    </source>
</reference>
<dbReference type="InParanoid" id="A0A2P6N5T4"/>
<proteinExistence type="predicted"/>
<dbReference type="EMBL" id="MDYQ01000188">
    <property type="protein sequence ID" value="PRP79316.1"/>
    <property type="molecule type" value="Genomic_DNA"/>
</dbReference>
<name>A0A2P6N5T4_9EUKA</name>
<protein>
    <submittedName>
        <fullName evidence="1">Uncharacterized protein</fullName>
    </submittedName>
</protein>
<keyword evidence="2" id="KW-1185">Reference proteome</keyword>